<evidence type="ECO:0000313" key="13">
    <source>
        <dbReference type="Proteomes" id="UP001183222"/>
    </source>
</evidence>
<dbReference type="CDD" id="cd16917">
    <property type="entry name" value="HATPase_UhpB-NarQ-NarX-like"/>
    <property type="match status" value="1"/>
</dbReference>
<gene>
    <name evidence="12" type="ORF">RM425_20445</name>
</gene>
<keyword evidence="10" id="KW-0472">Membrane</keyword>
<evidence type="ECO:0000256" key="6">
    <source>
        <dbReference type="ARBA" id="ARBA00022777"/>
    </source>
</evidence>
<dbReference type="Gene3D" id="1.20.5.1930">
    <property type="match status" value="1"/>
</dbReference>
<feature type="transmembrane region" description="Helical" evidence="10">
    <location>
        <begin position="87"/>
        <end position="105"/>
    </location>
</feature>
<dbReference type="PANTHER" id="PTHR24421:SF10">
    <property type="entry name" value="NITRATE_NITRITE SENSOR PROTEIN NARQ"/>
    <property type="match status" value="1"/>
</dbReference>
<dbReference type="SMART" id="SM00387">
    <property type="entry name" value="HATPase_c"/>
    <property type="match status" value="1"/>
</dbReference>
<keyword evidence="13" id="KW-1185">Reference proteome</keyword>
<name>A0ABU2KDM6_9ACTN</name>
<dbReference type="Pfam" id="PF07730">
    <property type="entry name" value="HisKA_3"/>
    <property type="match status" value="1"/>
</dbReference>
<comment type="catalytic activity">
    <reaction evidence="1">
        <text>ATP + protein L-histidine = ADP + protein N-phospho-L-histidine.</text>
        <dbReference type="EC" id="2.7.13.3"/>
    </reaction>
</comment>
<evidence type="ECO:0000256" key="1">
    <source>
        <dbReference type="ARBA" id="ARBA00000085"/>
    </source>
</evidence>
<dbReference type="InterPro" id="IPR055558">
    <property type="entry name" value="DUF7134"/>
</dbReference>
<keyword evidence="6 12" id="KW-0418">Kinase</keyword>
<evidence type="ECO:0000256" key="5">
    <source>
        <dbReference type="ARBA" id="ARBA00022741"/>
    </source>
</evidence>
<keyword evidence="10" id="KW-1133">Transmembrane helix</keyword>
<dbReference type="RefSeq" id="WP_311347076.1">
    <property type="nucleotide sequence ID" value="NZ_JAVREI010000023.1"/>
</dbReference>
<protein>
    <recommendedName>
        <fullName evidence="2">histidine kinase</fullName>
        <ecNumber evidence="2">2.7.13.3</ecNumber>
    </recommendedName>
</protein>
<keyword evidence="10" id="KW-0812">Transmembrane</keyword>
<dbReference type="Gene3D" id="3.30.565.10">
    <property type="entry name" value="Histidine kinase-like ATPase, C-terminal domain"/>
    <property type="match status" value="1"/>
</dbReference>
<dbReference type="InterPro" id="IPR036890">
    <property type="entry name" value="HATPase_C_sf"/>
</dbReference>
<dbReference type="EMBL" id="JAVREI010000023">
    <property type="protein sequence ID" value="MDT0278278.1"/>
    <property type="molecule type" value="Genomic_DNA"/>
</dbReference>
<evidence type="ECO:0000313" key="12">
    <source>
        <dbReference type="EMBL" id="MDT0278278.1"/>
    </source>
</evidence>
<evidence type="ECO:0000256" key="2">
    <source>
        <dbReference type="ARBA" id="ARBA00012438"/>
    </source>
</evidence>
<dbReference type="Pfam" id="PF02518">
    <property type="entry name" value="HATPase_c"/>
    <property type="match status" value="1"/>
</dbReference>
<evidence type="ECO:0000256" key="9">
    <source>
        <dbReference type="SAM" id="Coils"/>
    </source>
</evidence>
<dbReference type="GO" id="GO:0016301">
    <property type="term" value="F:kinase activity"/>
    <property type="evidence" value="ECO:0007669"/>
    <property type="project" value="UniProtKB-KW"/>
</dbReference>
<evidence type="ECO:0000256" key="10">
    <source>
        <dbReference type="SAM" id="Phobius"/>
    </source>
</evidence>
<feature type="domain" description="Histidine kinase/HSP90-like ATPase" evidence="11">
    <location>
        <begin position="297"/>
        <end position="391"/>
    </location>
</feature>
<keyword evidence="9" id="KW-0175">Coiled coil</keyword>
<dbReference type="InterPro" id="IPR003594">
    <property type="entry name" value="HATPase_dom"/>
</dbReference>
<keyword evidence="8" id="KW-0902">Two-component regulatory system</keyword>
<dbReference type="Pfam" id="PF23539">
    <property type="entry name" value="DUF7134"/>
    <property type="match status" value="1"/>
</dbReference>
<comment type="caution">
    <text evidence="12">The sequence shown here is derived from an EMBL/GenBank/DDBJ whole genome shotgun (WGS) entry which is preliminary data.</text>
</comment>
<evidence type="ECO:0000256" key="8">
    <source>
        <dbReference type="ARBA" id="ARBA00023012"/>
    </source>
</evidence>
<keyword evidence="3" id="KW-0597">Phosphoprotein</keyword>
<feature type="transmembrane region" description="Helical" evidence="10">
    <location>
        <begin position="20"/>
        <end position="41"/>
    </location>
</feature>
<dbReference type="EC" id="2.7.13.3" evidence="2"/>
<feature type="transmembrane region" description="Helical" evidence="10">
    <location>
        <begin position="112"/>
        <end position="131"/>
    </location>
</feature>
<sequence>MSGPGARWRALPLGVRDGLLALALTIAGQVELVLLADEVAGPRPLQHVAFAVMTGCLLIRRIRPVTAAVTSAVALAFQTVLGDAPAVSGFIAVLIAVYSVAQYAARRRDAVLGLLAIVAAIELYPFVADGVRLADEIANAAIPTVVWVFARLARERLDRAVRAEREAAAARARAREEELARVEALAAERRRIAREMHDVVGHAVTLMLLHTDAAQAGLRGREPATAQALDVVLRTGRTALDDLHRVLRLLRDPAEDNRSAGGPGTVAAIADLADAARGAGRDVVLTVDGAVRVLPAAVEATAYRIVQESLTNALKHAPAARIEVALRFGERALEIEVADDGAGDCRTGGGGFGLAGIRERVALFDGRLTAGPRAHGAGWSTRAELPVEALEPARA</sequence>
<keyword evidence="7" id="KW-0067">ATP-binding</keyword>
<feature type="coiled-coil region" evidence="9">
    <location>
        <begin position="160"/>
        <end position="195"/>
    </location>
</feature>
<evidence type="ECO:0000256" key="7">
    <source>
        <dbReference type="ARBA" id="ARBA00022840"/>
    </source>
</evidence>
<dbReference type="InterPro" id="IPR011712">
    <property type="entry name" value="Sig_transdc_His_kin_sub3_dim/P"/>
</dbReference>
<keyword evidence="5" id="KW-0547">Nucleotide-binding</keyword>
<reference evidence="13" key="1">
    <citation type="submission" date="2023-07" db="EMBL/GenBank/DDBJ databases">
        <title>30 novel species of actinomycetes from the DSMZ collection.</title>
        <authorList>
            <person name="Nouioui I."/>
        </authorList>
    </citation>
    <scope>NUCLEOTIDE SEQUENCE [LARGE SCALE GENOMIC DNA]</scope>
    <source>
        <strain evidence="13">DSM 46792</strain>
    </source>
</reference>
<evidence type="ECO:0000259" key="11">
    <source>
        <dbReference type="SMART" id="SM00387"/>
    </source>
</evidence>
<accession>A0ABU2KDM6</accession>
<organism evidence="12 13">
    <name type="scientific">Blastococcus goldschmidtiae</name>
    <dbReference type="NCBI Taxonomy" id="3075546"/>
    <lineage>
        <taxon>Bacteria</taxon>
        <taxon>Bacillati</taxon>
        <taxon>Actinomycetota</taxon>
        <taxon>Actinomycetes</taxon>
        <taxon>Geodermatophilales</taxon>
        <taxon>Geodermatophilaceae</taxon>
        <taxon>Blastococcus</taxon>
    </lineage>
</organism>
<keyword evidence="4" id="KW-0808">Transferase</keyword>
<dbReference type="SUPFAM" id="SSF55874">
    <property type="entry name" value="ATPase domain of HSP90 chaperone/DNA topoisomerase II/histidine kinase"/>
    <property type="match status" value="1"/>
</dbReference>
<dbReference type="InterPro" id="IPR050482">
    <property type="entry name" value="Sensor_HK_TwoCompSys"/>
</dbReference>
<dbReference type="Proteomes" id="UP001183222">
    <property type="component" value="Unassembled WGS sequence"/>
</dbReference>
<evidence type="ECO:0000256" key="4">
    <source>
        <dbReference type="ARBA" id="ARBA00022679"/>
    </source>
</evidence>
<proteinExistence type="predicted"/>
<dbReference type="PANTHER" id="PTHR24421">
    <property type="entry name" value="NITRATE/NITRITE SENSOR PROTEIN NARX-RELATED"/>
    <property type="match status" value="1"/>
</dbReference>
<evidence type="ECO:0000256" key="3">
    <source>
        <dbReference type="ARBA" id="ARBA00022553"/>
    </source>
</evidence>